<feature type="transmembrane region" description="Helical" evidence="8">
    <location>
        <begin position="35"/>
        <end position="58"/>
    </location>
</feature>
<keyword evidence="3" id="KW-0808">Transferase</keyword>
<evidence type="ECO:0000313" key="11">
    <source>
        <dbReference type="EMBL" id="QEP41126.1"/>
    </source>
</evidence>
<feature type="domain" description="SGNH" evidence="10">
    <location>
        <begin position="413"/>
        <end position="640"/>
    </location>
</feature>
<dbReference type="PANTHER" id="PTHR23028">
    <property type="entry name" value="ACETYLTRANSFERASE"/>
    <property type="match status" value="1"/>
</dbReference>
<evidence type="ECO:0000256" key="4">
    <source>
        <dbReference type="ARBA" id="ARBA00022692"/>
    </source>
</evidence>
<dbReference type="GO" id="GO:0016747">
    <property type="term" value="F:acyltransferase activity, transferring groups other than amino-acyl groups"/>
    <property type="evidence" value="ECO:0007669"/>
    <property type="project" value="InterPro"/>
</dbReference>
<evidence type="ECO:0000256" key="3">
    <source>
        <dbReference type="ARBA" id="ARBA00022679"/>
    </source>
</evidence>
<feature type="transmembrane region" description="Helical" evidence="8">
    <location>
        <begin position="312"/>
        <end position="330"/>
    </location>
</feature>
<dbReference type="InterPro" id="IPR002656">
    <property type="entry name" value="Acyl_transf_3_dom"/>
</dbReference>
<comment type="subcellular location">
    <subcellularLocation>
        <location evidence="1">Cell membrane</location>
        <topology evidence="1">Multi-pass membrane protein</topology>
    </subcellularLocation>
</comment>
<feature type="transmembrane region" description="Helical" evidence="8">
    <location>
        <begin position="245"/>
        <end position="263"/>
    </location>
</feature>
<dbReference type="GO" id="GO:0005886">
    <property type="term" value="C:plasma membrane"/>
    <property type="evidence" value="ECO:0007669"/>
    <property type="project" value="UniProtKB-SubCell"/>
</dbReference>
<dbReference type="Proteomes" id="UP000322644">
    <property type="component" value="Chromosome"/>
</dbReference>
<dbReference type="RefSeq" id="WP_066386604.1">
    <property type="nucleotide sequence ID" value="NZ_CP036246.2"/>
</dbReference>
<keyword evidence="4 8" id="KW-0812">Transmembrane</keyword>
<evidence type="ECO:0000259" key="9">
    <source>
        <dbReference type="Pfam" id="PF01757"/>
    </source>
</evidence>
<organism evidence="11 12">
    <name type="scientific">Arcobacter porcinus</name>
    <dbReference type="NCBI Taxonomy" id="1935204"/>
    <lineage>
        <taxon>Bacteria</taxon>
        <taxon>Pseudomonadati</taxon>
        <taxon>Campylobacterota</taxon>
        <taxon>Epsilonproteobacteria</taxon>
        <taxon>Campylobacterales</taxon>
        <taxon>Arcobacteraceae</taxon>
        <taxon>Arcobacter</taxon>
    </lineage>
</organism>
<dbReference type="Gene3D" id="3.40.50.1110">
    <property type="entry name" value="SGNH hydrolase"/>
    <property type="match status" value="1"/>
</dbReference>
<dbReference type="PANTHER" id="PTHR23028:SF53">
    <property type="entry name" value="ACYL_TRANSF_3 DOMAIN-CONTAINING PROTEIN"/>
    <property type="match status" value="1"/>
</dbReference>
<protein>
    <submittedName>
        <fullName evidence="11">Peptidoglycan/LPS O-acetylase OafA/YrhL</fullName>
    </submittedName>
</protein>
<evidence type="ECO:0000256" key="2">
    <source>
        <dbReference type="ARBA" id="ARBA00022475"/>
    </source>
</evidence>
<accession>A0A5C2HDU4</accession>
<dbReference type="SUPFAM" id="SSF52266">
    <property type="entry name" value="SGNH hydrolase"/>
    <property type="match status" value="1"/>
</dbReference>
<reference evidence="11 12" key="2">
    <citation type="submission" date="2019-09" db="EMBL/GenBank/DDBJ databases">
        <title>Taxonomic note: a critical rebuttal of the proposed division of the genus Arcobacter into six genera, emended descriptions of Arcobacter anaerophilus and the genus Arcobacter, and an assessment of genus-level boundaries for Epsilonproteobacteria using in silico genomic comparator tools.</title>
        <authorList>
            <person name="On S.L.W."/>
            <person name="Miller W.G."/>
            <person name="Biggs P."/>
            <person name="Cornelius A."/>
            <person name="Vandamme P."/>
        </authorList>
    </citation>
    <scope>NUCLEOTIDE SEQUENCE [LARGE SCALE GENOMIC DNA]</scope>
    <source>
        <strain evidence="11 12">CCUG 56899</strain>
    </source>
</reference>
<keyword evidence="2" id="KW-1003">Cell membrane</keyword>
<evidence type="ECO:0000259" key="10">
    <source>
        <dbReference type="Pfam" id="PF19040"/>
    </source>
</evidence>
<feature type="transmembrane region" description="Helical" evidence="8">
    <location>
        <begin position="190"/>
        <end position="211"/>
    </location>
</feature>
<feature type="transmembrane region" description="Helical" evidence="8">
    <location>
        <begin position="144"/>
        <end position="161"/>
    </location>
</feature>
<dbReference type="InterPro" id="IPR036514">
    <property type="entry name" value="SGNH_hydro_sf"/>
</dbReference>
<feature type="domain" description="Acyltransferase 3" evidence="9">
    <location>
        <begin position="8"/>
        <end position="327"/>
    </location>
</feature>
<keyword evidence="6 8" id="KW-0472">Membrane</keyword>
<sequence length="645" mass="75242">MIKAYRSELDGLRAIAVLSVLIYHSNLTFKGIPLFSGGFLGVDIFFVLSGFLITGILIDKSPTLLQFYKSRVDRIYPALLLMLFLSCIFAYIYLIPSDLLNFREQLKGAVAFFSNYIFMYEDSYIADSSQYKVLLHTWSLGVEWQYYLIFPFIIYGIKIFFKEQFEQILIILFAMSFFYCLYLMKINNTFAFYSTPARVWELFAGGIVFLISKHLKDSRSDNILSAFGLVIIAYCLIFFKDTDAHPGFVSLIAVFGTTLFILFTKENSFIYKMATLRISIFFGVISYSLYLYHQPILVFYRFSYGEIGNKVFIALFAVMILISYLSYRFFENPIRRSKNNKKYLILLFFVLFIIAFYKGAKYTNGYEFRQSQEVRETLKHFEEKEWIRLKSDIKGYEFSGKEIESCNRRVPMTACIFKSDENSRKIVILGDSYSGVFSYILSEYKPKIYLVALNYSASPILSDPIWVNKNYPELWEINKERWKILEKMKPTNILVGTNFNQFNNGKKSIDNFKFGEKNLEEKVPKEEVYKSFRKSIEKLISFGHNPIILLQPPKPNQDIAKEMKRKTLNLYFKEEWDAVPTTNIDNEVREALKGLNVTFIDLNAKMCKENKCLTFNKNGGLYNGGQHLSYFGAQLFVDDIIKVLK</sequence>
<dbReference type="InterPro" id="IPR043968">
    <property type="entry name" value="SGNH"/>
</dbReference>
<feature type="transmembrane region" description="Helical" evidence="8">
    <location>
        <begin position="168"/>
        <end position="184"/>
    </location>
</feature>
<evidence type="ECO:0000256" key="7">
    <source>
        <dbReference type="ARBA" id="ARBA00023315"/>
    </source>
</evidence>
<name>A0A5C2HDU4_9BACT</name>
<dbReference type="GO" id="GO:0000271">
    <property type="term" value="P:polysaccharide biosynthetic process"/>
    <property type="evidence" value="ECO:0007669"/>
    <property type="project" value="TreeGrafter"/>
</dbReference>
<keyword evidence="7" id="KW-0012">Acyltransferase</keyword>
<feature type="transmembrane region" description="Helical" evidence="8">
    <location>
        <begin position="275"/>
        <end position="292"/>
    </location>
</feature>
<evidence type="ECO:0000256" key="6">
    <source>
        <dbReference type="ARBA" id="ARBA00023136"/>
    </source>
</evidence>
<dbReference type="Pfam" id="PF19040">
    <property type="entry name" value="SGNH"/>
    <property type="match status" value="1"/>
</dbReference>
<dbReference type="KEGG" id="apoc:APORC_1554"/>
<dbReference type="Pfam" id="PF01757">
    <property type="entry name" value="Acyl_transf_3"/>
    <property type="match status" value="1"/>
</dbReference>
<dbReference type="InterPro" id="IPR050879">
    <property type="entry name" value="Acyltransferase_3"/>
</dbReference>
<dbReference type="GO" id="GO:0016788">
    <property type="term" value="F:hydrolase activity, acting on ester bonds"/>
    <property type="evidence" value="ECO:0007669"/>
    <property type="project" value="UniProtKB-ARBA"/>
</dbReference>
<evidence type="ECO:0000256" key="5">
    <source>
        <dbReference type="ARBA" id="ARBA00022989"/>
    </source>
</evidence>
<feature type="transmembrane region" description="Helical" evidence="8">
    <location>
        <begin position="223"/>
        <end position="239"/>
    </location>
</feature>
<feature type="transmembrane region" description="Helical" evidence="8">
    <location>
        <begin position="78"/>
        <end position="96"/>
    </location>
</feature>
<dbReference type="AlphaFoldDB" id="A0A5C2HDU4"/>
<keyword evidence="5 8" id="KW-1133">Transmembrane helix</keyword>
<evidence type="ECO:0000313" key="12">
    <source>
        <dbReference type="Proteomes" id="UP000322644"/>
    </source>
</evidence>
<feature type="transmembrane region" description="Helical" evidence="8">
    <location>
        <begin position="342"/>
        <end position="360"/>
    </location>
</feature>
<dbReference type="EMBL" id="CP036246">
    <property type="protein sequence ID" value="QEP41126.1"/>
    <property type="molecule type" value="Genomic_DNA"/>
</dbReference>
<reference evidence="11 12" key="1">
    <citation type="submission" date="2019-09" db="EMBL/GenBank/DDBJ databases">
        <title>Complete genome sequencing of four Arcobacter species reveals a diverse suite of mobile elements.</title>
        <authorList>
            <person name="Miller W.G."/>
            <person name="Yee E."/>
            <person name="Bono J.L."/>
        </authorList>
    </citation>
    <scope>NUCLEOTIDE SEQUENCE [LARGE SCALE GENOMIC DNA]</scope>
    <source>
        <strain evidence="11 12">CCUG 56899</strain>
    </source>
</reference>
<evidence type="ECO:0000256" key="1">
    <source>
        <dbReference type="ARBA" id="ARBA00004651"/>
    </source>
</evidence>
<evidence type="ECO:0000256" key="8">
    <source>
        <dbReference type="SAM" id="Phobius"/>
    </source>
</evidence>
<proteinExistence type="predicted"/>
<gene>
    <name evidence="11" type="ORF">APORC_1554</name>
</gene>